<feature type="transmembrane region" description="Helical" evidence="1">
    <location>
        <begin position="116"/>
        <end position="134"/>
    </location>
</feature>
<keyword evidence="1" id="KW-1133">Transmembrane helix</keyword>
<evidence type="ECO:0000313" key="3">
    <source>
        <dbReference type="Proteomes" id="UP000183816"/>
    </source>
</evidence>
<accession>A0A1H0NDI1</accession>
<organism evidence="2 3">
    <name type="scientific">Streptococcus equinus</name>
    <name type="common">Streptococcus bovis</name>
    <dbReference type="NCBI Taxonomy" id="1335"/>
    <lineage>
        <taxon>Bacteria</taxon>
        <taxon>Bacillati</taxon>
        <taxon>Bacillota</taxon>
        <taxon>Bacilli</taxon>
        <taxon>Lactobacillales</taxon>
        <taxon>Streptococcaceae</taxon>
        <taxon>Streptococcus</taxon>
    </lineage>
</organism>
<dbReference type="Proteomes" id="UP000183816">
    <property type="component" value="Unassembled WGS sequence"/>
</dbReference>
<dbReference type="RefSeq" id="WP_142349360.1">
    <property type="nucleotide sequence ID" value="NZ_FNJK01000003.1"/>
</dbReference>
<feature type="transmembrane region" description="Helical" evidence="1">
    <location>
        <begin position="88"/>
        <end position="110"/>
    </location>
</feature>
<proteinExistence type="predicted"/>
<dbReference type="OrthoDB" id="2233369at2"/>
<gene>
    <name evidence="2" type="ORF">SAMN05216347_10369</name>
</gene>
<feature type="transmembrane region" description="Helical" evidence="1">
    <location>
        <begin position="26"/>
        <end position="46"/>
    </location>
</feature>
<dbReference type="AlphaFoldDB" id="A0A1H0NDI1"/>
<evidence type="ECO:0000256" key="1">
    <source>
        <dbReference type="SAM" id="Phobius"/>
    </source>
</evidence>
<keyword evidence="1" id="KW-0812">Transmembrane</keyword>
<reference evidence="2 3" key="1">
    <citation type="submission" date="2016-10" db="EMBL/GenBank/DDBJ databases">
        <authorList>
            <person name="de Groot N.N."/>
        </authorList>
    </citation>
    <scope>NUCLEOTIDE SEQUENCE [LARGE SCALE GENOMIC DNA]</scope>
    <source>
        <strain evidence="2 3">Sb04</strain>
    </source>
</reference>
<keyword evidence="1" id="KW-0472">Membrane</keyword>
<protein>
    <submittedName>
        <fullName evidence="2">Uncharacterized protein</fullName>
    </submittedName>
</protein>
<feature type="transmembrane region" description="Helical" evidence="1">
    <location>
        <begin position="58"/>
        <end position="76"/>
    </location>
</feature>
<feature type="transmembrane region" description="Helical" evidence="1">
    <location>
        <begin position="185"/>
        <end position="206"/>
    </location>
</feature>
<evidence type="ECO:0000313" key="2">
    <source>
        <dbReference type="EMBL" id="SDO90698.1"/>
    </source>
</evidence>
<dbReference type="EMBL" id="FNJK01000003">
    <property type="protein sequence ID" value="SDO90698.1"/>
    <property type="molecule type" value="Genomic_DNA"/>
</dbReference>
<sequence>MGLIERLKILLKNQEKNVRCGVSRKGNLGVLIFLYPLIFLMIYAAFDDLKLPVFFEKFVLDLGVIIGIVSILLTVWDCFKKNQFLVGLSAYFIGVYAFFTLPISVTTAFSNGNLNFILLQEVSITLWPLLMWLSMAYFTIDSEGNMVEGRLQNKILGNLFVALGTILCIYGLVELRLSDTYLTCVIWGFELIVGLSLVTAWSYILYPLRHKDDEGADLTEASEVQSKAVNALNETLQDKRFDKERFK</sequence>
<feature type="transmembrane region" description="Helical" evidence="1">
    <location>
        <begin position="155"/>
        <end position="173"/>
    </location>
</feature>
<name>A0A1H0NDI1_STREI</name>